<dbReference type="Pfam" id="PF03140">
    <property type="entry name" value="DUF247"/>
    <property type="match status" value="1"/>
</dbReference>
<dbReference type="AlphaFoldDB" id="A0AAV6HI93"/>
<proteinExistence type="predicted"/>
<name>A0AAV6HI93_9ERIC</name>
<evidence type="ECO:0000256" key="1">
    <source>
        <dbReference type="SAM" id="MobiDB-lite"/>
    </source>
</evidence>
<protein>
    <submittedName>
        <fullName evidence="2">Uncharacterized protein</fullName>
    </submittedName>
</protein>
<organism evidence="2 3">
    <name type="scientific">Rhododendron griersonianum</name>
    <dbReference type="NCBI Taxonomy" id="479676"/>
    <lineage>
        <taxon>Eukaryota</taxon>
        <taxon>Viridiplantae</taxon>
        <taxon>Streptophyta</taxon>
        <taxon>Embryophyta</taxon>
        <taxon>Tracheophyta</taxon>
        <taxon>Spermatophyta</taxon>
        <taxon>Magnoliopsida</taxon>
        <taxon>eudicotyledons</taxon>
        <taxon>Gunneridae</taxon>
        <taxon>Pentapetalae</taxon>
        <taxon>asterids</taxon>
        <taxon>Ericales</taxon>
        <taxon>Ericaceae</taxon>
        <taxon>Ericoideae</taxon>
        <taxon>Rhodoreae</taxon>
        <taxon>Rhododendron</taxon>
    </lineage>
</organism>
<dbReference type="EMBL" id="JACTNZ010000047">
    <property type="protein sequence ID" value="KAG5512666.1"/>
    <property type="molecule type" value="Genomic_DNA"/>
</dbReference>
<dbReference type="PANTHER" id="PTHR31170:SF20">
    <property type="entry name" value="DUF247 DOMAIN PROTEIN"/>
    <property type="match status" value="1"/>
</dbReference>
<sequence length="237" mass="26503">MTMISLDEDSENALKSHTSGIHNTITLGAQKTISLFSSACMCRVPENLRNQNSSAYTPHLISIGPYHQHTETPMQHIKLYYANNLFLRLTQGTVLPDRKESEKKEFEVLKECVKEMKRLVDDAAKSYQDDVSLNEEMMVVDGCFILELLCKYYGLMKADEKKTIDGGDNGNSKKRGMDDLTPRGTEEEKFSGSETATSMGVNIPLASEHDLFRVHISAKQLCDAIAFILPSFIVGTI</sequence>
<feature type="compositionally biased region" description="Basic and acidic residues" evidence="1">
    <location>
        <begin position="175"/>
        <end position="191"/>
    </location>
</feature>
<evidence type="ECO:0000313" key="3">
    <source>
        <dbReference type="Proteomes" id="UP000823749"/>
    </source>
</evidence>
<dbReference type="PANTHER" id="PTHR31170">
    <property type="entry name" value="BNAC04G53230D PROTEIN"/>
    <property type="match status" value="1"/>
</dbReference>
<dbReference type="Proteomes" id="UP000823749">
    <property type="component" value="Unassembled WGS sequence"/>
</dbReference>
<feature type="region of interest" description="Disordered" evidence="1">
    <location>
        <begin position="164"/>
        <end position="194"/>
    </location>
</feature>
<gene>
    <name evidence="2" type="ORF">RHGRI_038952</name>
</gene>
<reference evidence="2" key="1">
    <citation type="submission" date="2020-08" db="EMBL/GenBank/DDBJ databases">
        <title>Plant Genome Project.</title>
        <authorList>
            <person name="Zhang R.-G."/>
        </authorList>
    </citation>
    <scope>NUCLEOTIDE SEQUENCE</scope>
    <source>
        <strain evidence="2">WSP0</strain>
        <tissue evidence="2">Leaf</tissue>
    </source>
</reference>
<keyword evidence="3" id="KW-1185">Reference proteome</keyword>
<evidence type="ECO:0000313" key="2">
    <source>
        <dbReference type="EMBL" id="KAG5512666.1"/>
    </source>
</evidence>
<comment type="caution">
    <text evidence="2">The sequence shown here is derived from an EMBL/GenBank/DDBJ whole genome shotgun (WGS) entry which is preliminary data.</text>
</comment>
<dbReference type="InterPro" id="IPR004158">
    <property type="entry name" value="DUF247_pln"/>
</dbReference>
<accession>A0AAV6HI93</accession>